<feature type="compositionally biased region" description="Basic residues" evidence="1">
    <location>
        <begin position="321"/>
        <end position="338"/>
    </location>
</feature>
<feature type="region of interest" description="Disordered" evidence="1">
    <location>
        <begin position="1"/>
        <end position="57"/>
    </location>
</feature>
<proteinExistence type="predicted"/>
<protein>
    <submittedName>
        <fullName evidence="2">Uncharacterized protein</fullName>
    </submittedName>
</protein>
<feature type="compositionally biased region" description="Low complexity" evidence="1">
    <location>
        <begin position="303"/>
        <end position="315"/>
    </location>
</feature>
<evidence type="ECO:0000313" key="2">
    <source>
        <dbReference type="EMBL" id="KAL3418407.1"/>
    </source>
</evidence>
<gene>
    <name evidence="2" type="ORF">PVAG01_10123</name>
</gene>
<keyword evidence="3" id="KW-1185">Reference proteome</keyword>
<evidence type="ECO:0000313" key="3">
    <source>
        <dbReference type="Proteomes" id="UP001629113"/>
    </source>
</evidence>
<organism evidence="2 3">
    <name type="scientific">Phlyctema vagabunda</name>
    <dbReference type="NCBI Taxonomy" id="108571"/>
    <lineage>
        <taxon>Eukaryota</taxon>
        <taxon>Fungi</taxon>
        <taxon>Dikarya</taxon>
        <taxon>Ascomycota</taxon>
        <taxon>Pezizomycotina</taxon>
        <taxon>Leotiomycetes</taxon>
        <taxon>Helotiales</taxon>
        <taxon>Dermateaceae</taxon>
        <taxon>Phlyctema</taxon>
    </lineage>
</organism>
<dbReference type="Proteomes" id="UP001629113">
    <property type="component" value="Unassembled WGS sequence"/>
</dbReference>
<reference evidence="2 3" key="1">
    <citation type="submission" date="2024-06" db="EMBL/GenBank/DDBJ databases">
        <title>Complete genome of Phlyctema vagabunda strain 19-DSS-EL-015.</title>
        <authorList>
            <person name="Fiorenzani C."/>
        </authorList>
    </citation>
    <scope>NUCLEOTIDE SEQUENCE [LARGE SCALE GENOMIC DNA]</scope>
    <source>
        <strain evidence="2 3">19-DSS-EL-015</strain>
    </source>
</reference>
<accession>A0ABR4P575</accession>
<feature type="compositionally biased region" description="Acidic residues" evidence="1">
    <location>
        <begin position="273"/>
        <end position="293"/>
    </location>
</feature>
<comment type="caution">
    <text evidence="2">The sequence shown here is derived from an EMBL/GenBank/DDBJ whole genome shotgun (WGS) entry which is preliminary data.</text>
</comment>
<feature type="compositionally biased region" description="Polar residues" evidence="1">
    <location>
        <begin position="1"/>
        <end position="49"/>
    </location>
</feature>
<evidence type="ECO:0000256" key="1">
    <source>
        <dbReference type="SAM" id="MobiDB-lite"/>
    </source>
</evidence>
<feature type="region of interest" description="Disordered" evidence="1">
    <location>
        <begin position="270"/>
        <end position="345"/>
    </location>
</feature>
<dbReference type="EMBL" id="JBFCZG010000009">
    <property type="protein sequence ID" value="KAL3418407.1"/>
    <property type="molecule type" value="Genomic_DNA"/>
</dbReference>
<sequence>MAQAQARASNKQGVQTRAKGSSRQPPGTMPTNTKVFKQSEANTPATPNTEDPGEVENVEWNISEVEDPNGTLRDADVEADVVRTTAERDEDSELWSMMQWDTLQDGVKIRIISEISFKLPYYVAMWNMGLSEKQCRAFQDMYNAELDRKLTEMKKMDEKRTRVKQHLKFGQSVGEDNIEYTAATDELYASADYDVWEPLTSLITEQQAEDGRIFLASFDFILDLPGIEEVLNVVGSNGVDPSWFDIYMPDSHPGPCPWVDEWAIEVQVREQANGDDEEEEDGEEEDNQIEEVVSDNRKKPRATGTSRKSSGSKKPAPAPKKNGKKPAVKRPPAKKQKKSGLSQVINAEVLENAKVHDEGNGV</sequence>
<name>A0ABR4P575_9HELO</name>